<keyword evidence="3" id="KW-1185">Reference proteome</keyword>
<dbReference type="Proteomes" id="UP001159641">
    <property type="component" value="Unassembled WGS sequence"/>
</dbReference>
<protein>
    <recommendedName>
        <fullName evidence="4">DPEP2 neighbor protein</fullName>
    </recommendedName>
</protein>
<sequence>MCDRILYLYSNLCSVPWVGSAVGTPRPGISTGVMVYAQPHLAASCSCAVCPLRIHERVPSSAVAPVSPPTPGHYHVLYRGCGETQLGWHGETYCLVGGYRAYGDVPLATAAKVEAEKPVPRRAPKRKHSPEKSHKDLGCPRPKIRRLEHSSHFGLEECQVQGIQFLRVKPFVVAMGERMTAVAPVSPPTPGHYHVLYRGCGETQLGWHGETYCLVGGYRAYGDVPLATPAKVEAEKPVPRRAPKRKHSPEKSHKDLGCPRPKIRRLEHSSHFGLEGALILKQGGPTSGHIPSVTAPVNECPILAFSRSATGSPLLKKVLSHCHTLKRCLQCASFLWA</sequence>
<evidence type="ECO:0008006" key="4">
    <source>
        <dbReference type="Google" id="ProtNLM"/>
    </source>
</evidence>
<feature type="region of interest" description="Disordered" evidence="1">
    <location>
        <begin position="113"/>
        <end position="141"/>
    </location>
</feature>
<evidence type="ECO:0000313" key="3">
    <source>
        <dbReference type="Proteomes" id="UP001159641"/>
    </source>
</evidence>
<feature type="compositionally biased region" description="Basic residues" evidence="1">
    <location>
        <begin position="120"/>
        <end position="129"/>
    </location>
</feature>
<comment type="caution">
    <text evidence="2">The sequence shown here is derived from an EMBL/GenBank/DDBJ whole genome shotgun (WGS) entry which is preliminary data.</text>
</comment>
<feature type="region of interest" description="Disordered" evidence="1">
    <location>
        <begin position="232"/>
        <end position="260"/>
    </location>
</feature>
<dbReference type="AlphaFoldDB" id="A0AB34GGG7"/>
<feature type="compositionally biased region" description="Basic residues" evidence="1">
    <location>
        <begin position="239"/>
        <end position="248"/>
    </location>
</feature>
<accession>A0AB34GGG7</accession>
<proteinExistence type="predicted"/>
<gene>
    <name evidence="2" type="ORF">J1605_014477</name>
</gene>
<name>A0AB34GGG7_ESCRO</name>
<reference evidence="2 3" key="1">
    <citation type="submission" date="2022-11" db="EMBL/GenBank/DDBJ databases">
        <title>Whole genome sequence of Eschrichtius robustus ER-17-0199.</title>
        <authorList>
            <person name="Bruniche-Olsen A."/>
            <person name="Black A.N."/>
            <person name="Fields C.J."/>
            <person name="Walden K."/>
            <person name="Dewoody J.A."/>
        </authorList>
    </citation>
    <scope>NUCLEOTIDE SEQUENCE [LARGE SCALE GENOMIC DNA]</scope>
    <source>
        <strain evidence="2">ER-17-0199</strain>
        <tissue evidence="2">Blubber</tissue>
    </source>
</reference>
<evidence type="ECO:0000256" key="1">
    <source>
        <dbReference type="SAM" id="MobiDB-lite"/>
    </source>
</evidence>
<organism evidence="2 3">
    <name type="scientific">Eschrichtius robustus</name>
    <name type="common">California gray whale</name>
    <name type="synonym">Eschrichtius gibbosus</name>
    <dbReference type="NCBI Taxonomy" id="9764"/>
    <lineage>
        <taxon>Eukaryota</taxon>
        <taxon>Metazoa</taxon>
        <taxon>Chordata</taxon>
        <taxon>Craniata</taxon>
        <taxon>Vertebrata</taxon>
        <taxon>Euteleostomi</taxon>
        <taxon>Mammalia</taxon>
        <taxon>Eutheria</taxon>
        <taxon>Laurasiatheria</taxon>
        <taxon>Artiodactyla</taxon>
        <taxon>Whippomorpha</taxon>
        <taxon>Cetacea</taxon>
        <taxon>Mysticeti</taxon>
        <taxon>Eschrichtiidae</taxon>
        <taxon>Eschrichtius</taxon>
    </lineage>
</organism>
<dbReference type="EMBL" id="JAIQCJ010002312">
    <property type="protein sequence ID" value="KAJ8777469.1"/>
    <property type="molecule type" value="Genomic_DNA"/>
</dbReference>
<evidence type="ECO:0000313" key="2">
    <source>
        <dbReference type="EMBL" id="KAJ8777469.1"/>
    </source>
</evidence>